<organism evidence="1 2">
    <name type="scientific">Gigaspora margarita</name>
    <dbReference type="NCBI Taxonomy" id="4874"/>
    <lineage>
        <taxon>Eukaryota</taxon>
        <taxon>Fungi</taxon>
        <taxon>Fungi incertae sedis</taxon>
        <taxon>Mucoromycota</taxon>
        <taxon>Glomeromycotina</taxon>
        <taxon>Glomeromycetes</taxon>
        <taxon>Diversisporales</taxon>
        <taxon>Gigasporaceae</taxon>
        <taxon>Gigaspora</taxon>
    </lineage>
</organism>
<reference evidence="1 2" key="1">
    <citation type="submission" date="2021-06" db="EMBL/GenBank/DDBJ databases">
        <authorList>
            <person name="Kallberg Y."/>
            <person name="Tangrot J."/>
            <person name="Rosling A."/>
        </authorList>
    </citation>
    <scope>NUCLEOTIDE SEQUENCE [LARGE SCALE GENOMIC DNA]</scope>
    <source>
        <strain evidence="1 2">120-4 pot B 10/14</strain>
    </source>
</reference>
<sequence length="79" mass="9227">HVRATYACINDNISLYGVTYDPQNKIVSARKFVTLLDCKTNITKIIYNSRKRISGIGMVYNIQTRIYELDHFRMILLNN</sequence>
<name>A0ABN7X8G9_GIGMA</name>
<comment type="caution">
    <text evidence="1">The sequence shown here is derived from an EMBL/GenBank/DDBJ whole genome shotgun (WGS) entry which is preliminary data.</text>
</comment>
<proteinExistence type="predicted"/>
<dbReference type="Proteomes" id="UP000789901">
    <property type="component" value="Unassembled WGS sequence"/>
</dbReference>
<dbReference type="EMBL" id="CAJVQB010099180">
    <property type="protein sequence ID" value="CAG8850034.1"/>
    <property type="molecule type" value="Genomic_DNA"/>
</dbReference>
<accession>A0ABN7X8G9</accession>
<evidence type="ECO:0000313" key="1">
    <source>
        <dbReference type="EMBL" id="CAG8850034.1"/>
    </source>
</evidence>
<keyword evidence="2" id="KW-1185">Reference proteome</keyword>
<gene>
    <name evidence="1" type="ORF">GMARGA_LOCUS40008</name>
</gene>
<feature type="non-terminal residue" evidence="1">
    <location>
        <position position="1"/>
    </location>
</feature>
<evidence type="ECO:0000313" key="2">
    <source>
        <dbReference type="Proteomes" id="UP000789901"/>
    </source>
</evidence>
<protein>
    <submittedName>
        <fullName evidence="1">18702_t:CDS:1</fullName>
    </submittedName>
</protein>